<accession>A0A1H2VP41</accession>
<evidence type="ECO:0000313" key="1">
    <source>
        <dbReference type="EMBL" id="SDW69744.1"/>
    </source>
</evidence>
<dbReference type="InterPro" id="IPR036390">
    <property type="entry name" value="WH_DNA-bd_sf"/>
</dbReference>
<organism evidence="1 2">
    <name type="scientific">Albimonas donghaensis</name>
    <dbReference type="NCBI Taxonomy" id="356660"/>
    <lineage>
        <taxon>Bacteria</taxon>
        <taxon>Pseudomonadati</taxon>
        <taxon>Pseudomonadota</taxon>
        <taxon>Alphaproteobacteria</taxon>
        <taxon>Rhodobacterales</taxon>
        <taxon>Paracoccaceae</taxon>
        <taxon>Albimonas</taxon>
    </lineage>
</organism>
<gene>
    <name evidence="1" type="ORF">SAMN05444336_102122</name>
</gene>
<dbReference type="AlphaFoldDB" id="A0A1H2VP41"/>
<dbReference type="SUPFAM" id="SSF46785">
    <property type="entry name" value="Winged helix' DNA-binding domain"/>
    <property type="match status" value="1"/>
</dbReference>
<proteinExistence type="predicted"/>
<dbReference type="GO" id="GO:0003677">
    <property type="term" value="F:DNA binding"/>
    <property type="evidence" value="ECO:0007669"/>
    <property type="project" value="UniProtKB-KW"/>
</dbReference>
<evidence type="ECO:0000313" key="2">
    <source>
        <dbReference type="Proteomes" id="UP000199118"/>
    </source>
</evidence>
<dbReference type="OrthoDB" id="7875357at2"/>
<dbReference type="Proteomes" id="UP000199118">
    <property type="component" value="Unassembled WGS sequence"/>
</dbReference>
<reference evidence="1 2" key="1">
    <citation type="submission" date="2016-10" db="EMBL/GenBank/DDBJ databases">
        <authorList>
            <person name="de Groot N.N."/>
        </authorList>
    </citation>
    <scope>NUCLEOTIDE SEQUENCE [LARGE SCALE GENOMIC DNA]</scope>
    <source>
        <strain evidence="1 2">DSM 17890</strain>
    </source>
</reference>
<dbReference type="Gene3D" id="1.10.10.10">
    <property type="entry name" value="Winged helix-like DNA-binding domain superfamily/Winged helix DNA-binding domain"/>
    <property type="match status" value="1"/>
</dbReference>
<protein>
    <submittedName>
        <fullName evidence="1">DNA-binding transcriptional regulator, MarR family</fullName>
    </submittedName>
</protein>
<dbReference type="RefSeq" id="WP_143040241.1">
    <property type="nucleotide sequence ID" value="NZ_FNMZ01000002.1"/>
</dbReference>
<dbReference type="EMBL" id="FNMZ01000002">
    <property type="protein sequence ID" value="SDW69744.1"/>
    <property type="molecule type" value="Genomic_DNA"/>
</dbReference>
<dbReference type="InterPro" id="IPR036388">
    <property type="entry name" value="WH-like_DNA-bd_sf"/>
</dbReference>
<keyword evidence="2" id="KW-1185">Reference proteome</keyword>
<name>A0A1H2VP41_9RHOB</name>
<keyword evidence="1" id="KW-0238">DNA-binding</keyword>
<sequence length="128" mass="13991">MTVQAHIEGLSDQDRAALRKLLAAVGVIRAQDPEMPLQQVALFLEIAIQEGQSLNELQHRIGMANSSTSRGVSSLSTRVVQGREGLGLVSNDPDPNERRRNLHNLTPKGEWLARRCADAVCEARIAAE</sequence>